<keyword evidence="7" id="KW-1185">Reference proteome</keyword>
<dbReference type="InterPro" id="IPR019734">
    <property type="entry name" value="TPR_rpt"/>
</dbReference>
<feature type="compositionally biased region" description="Acidic residues" evidence="5">
    <location>
        <begin position="1"/>
        <end position="11"/>
    </location>
</feature>
<evidence type="ECO:0000313" key="6">
    <source>
        <dbReference type="EMBL" id="CAB3402857.1"/>
    </source>
</evidence>
<dbReference type="AlphaFoldDB" id="A0A8S1ENK8"/>
<evidence type="ECO:0000256" key="1">
    <source>
        <dbReference type="ARBA" id="ARBA00022737"/>
    </source>
</evidence>
<feature type="repeat" description="TPR" evidence="4">
    <location>
        <begin position="196"/>
        <end position="229"/>
    </location>
</feature>
<feature type="region of interest" description="Disordered" evidence="5">
    <location>
        <begin position="1"/>
        <end position="23"/>
    </location>
</feature>
<dbReference type="PROSITE" id="PS50005">
    <property type="entry name" value="TPR"/>
    <property type="match status" value="2"/>
</dbReference>
<dbReference type="EMBL" id="CADEPM010000003">
    <property type="protein sequence ID" value="CAB3402857.1"/>
    <property type="molecule type" value="Genomic_DNA"/>
</dbReference>
<keyword evidence="2 4" id="KW-0802">TPR repeat</keyword>
<evidence type="ECO:0000256" key="4">
    <source>
        <dbReference type="PROSITE-ProRule" id="PRU00339"/>
    </source>
</evidence>
<protein>
    <submittedName>
        <fullName evidence="6">Uncharacterized protein</fullName>
    </submittedName>
</protein>
<dbReference type="SMART" id="SM00028">
    <property type="entry name" value="TPR"/>
    <property type="match status" value="6"/>
</dbReference>
<evidence type="ECO:0000313" key="7">
    <source>
        <dbReference type="Proteomes" id="UP000494206"/>
    </source>
</evidence>
<dbReference type="InterPro" id="IPR011990">
    <property type="entry name" value="TPR-like_helical_dom_sf"/>
</dbReference>
<dbReference type="Pfam" id="PF13181">
    <property type="entry name" value="TPR_8"/>
    <property type="match status" value="2"/>
</dbReference>
<dbReference type="GO" id="GO:0061512">
    <property type="term" value="P:protein localization to cilium"/>
    <property type="evidence" value="ECO:0007669"/>
    <property type="project" value="TreeGrafter"/>
</dbReference>
<dbReference type="SUPFAM" id="SSF48452">
    <property type="entry name" value="TPR-like"/>
    <property type="match status" value="2"/>
</dbReference>
<comment type="similarity">
    <text evidence="3">Belongs to the BBS4 family.</text>
</comment>
<proteinExistence type="inferred from homology"/>
<organism evidence="6 7">
    <name type="scientific">Caenorhabditis bovis</name>
    <dbReference type="NCBI Taxonomy" id="2654633"/>
    <lineage>
        <taxon>Eukaryota</taxon>
        <taxon>Metazoa</taxon>
        <taxon>Ecdysozoa</taxon>
        <taxon>Nematoda</taxon>
        <taxon>Chromadorea</taxon>
        <taxon>Rhabditida</taxon>
        <taxon>Rhabditina</taxon>
        <taxon>Rhabditomorpha</taxon>
        <taxon>Rhabditoidea</taxon>
        <taxon>Rhabditidae</taxon>
        <taxon>Peloderinae</taxon>
        <taxon>Caenorhabditis</taxon>
    </lineage>
</organism>
<dbReference type="Gene3D" id="1.25.40.10">
    <property type="entry name" value="Tetratricopeptide repeat domain"/>
    <property type="match status" value="3"/>
</dbReference>
<dbReference type="Pfam" id="PF13432">
    <property type="entry name" value="TPR_16"/>
    <property type="match status" value="1"/>
</dbReference>
<reference evidence="6 7" key="1">
    <citation type="submission" date="2020-04" db="EMBL/GenBank/DDBJ databases">
        <authorList>
            <person name="Laetsch R D."/>
            <person name="Stevens L."/>
            <person name="Kumar S."/>
            <person name="Blaxter L. M."/>
        </authorList>
    </citation>
    <scope>NUCLEOTIDE SEQUENCE [LARGE SCALE GENOMIC DNA]</scope>
</reference>
<keyword evidence="1" id="KW-0677">Repeat</keyword>
<dbReference type="PANTHER" id="PTHR44186">
    <property type="match status" value="1"/>
</dbReference>
<sequence>MEESNQDEIIGEIENPPDTSSTAGEIDAVYDGTPSAVVHAPPRRIELLDCNSFNALIFHYYSQGEYVECKSLIGEIMSKYDGHNEFALHLRGCIARIEGQLDEALDWFTKAFETSGKNNKYYYDIGRVNFLLGRNAIAAEQLEKAALADPNNPKVIYWLARTVYHLPSKKVKGKMLNPVETARDLILSSPHVATDTQLLRFLGKLLEELDDVQGAIAAYRKALDLQPDNTDVMIRLGLLYMRVSDLDAAFHNLGQCLAYDPTNTDAILAVGAIMQYYSDHDVALNKYRIAAEICDYNGCLWNNIGVGLMARDKLAAAHSAFKKAAFINPMNYKINFNLGVLHESMSLNCSALHYLKLASELTTPNAKIIGAMAVVLSHMKDFSNARKAYKKSIEMQLLPSVLLNYAIFEYHQGNMDEAWNAIGEFRKYQQSAPKCSKEHLSTADLLESVLATSTGKDPNEFKNRAITQSDVIA</sequence>
<feature type="repeat" description="TPR" evidence="4">
    <location>
        <begin position="230"/>
        <end position="263"/>
    </location>
</feature>
<name>A0A8S1ENK8_9PELO</name>
<dbReference type="Proteomes" id="UP000494206">
    <property type="component" value="Unassembled WGS sequence"/>
</dbReference>
<dbReference type="GO" id="GO:0060271">
    <property type="term" value="P:cilium assembly"/>
    <property type="evidence" value="ECO:0007669"/>
    <property type="project" value="TreeGrafter"/>
</dbReference>
<evidence type="ECO:0000256" key="5">
    <source>
        <dbReference type="SAM" id="MobiDB-lite"/>
    </source>
</evidence>
<dbReference type="GO" id="GO:0036064">
    <property type="term" value="C:ciliary basal body"/>
    <property type="evidence" value="ECO:0007669"/>
    <property type="project" value="TreeGrafter"/>
</dbReference>
<accession>A0A8S1ENK8</accession>
<dbReference type="PANTHER" id="PTHR44186:SF1">
    <property type="entry name" value="BARDET-BIEDL SYNDROME 4 PROTEIN"/>
    <property type="match status" value="1"/>
</dbReference>
<evidence type="ECO:0000256" key="3">
    <source>
        <dbReference type="ARBA" id="ARBA00023778"/>
    </source>
</evidence>
<gene>
    <name evidence="6" type="ORF">CBOVIS_LOCUS5413</name>
</gene>
<comment type="caution">
    <text evidence="6">The sequence shown here is derived from an EMBL/GenBank/DDBJ whole genome shotgun (WGS) entry which is preliminary data.</text>
</comment>
<dbReference type="OrthoDB" id="309339at2759"/>
<evidence type="ECO:0000256" key="2">
    <source>
        <dbReference type="ARBA" id="ARBA00022803"/>
    </source>
</evidence>